<feature type="compositionally biased region" description="Polar residues" evidence="2">
    <location>
        <begin position="413"/>
        <end position="430"/>
    </location>
</feature>
<dbReference type="Pfam" id="PF00144">
    <property type="entry name" value="Beta-lactamase"/>
    <property type="match status" value="1"/>
</dbReference>
<evidence type="ECO:0000313" key="5">
    <source>
        <dbReference type="EMBL" id="KIW46379.1"/>
    </source>
</evidence>
<dbReference type="InterPro" id="IPR050491">
    <property type="entry name" value="AmpC-like"/>
</dbReference>
<dbReference type="Pfam" id="PF11954">
    <property type="entry name" value="DUF3471"/>
    <property type="match status" value="1"/>
</dbReference>
<dbReference type="STRING" id="215243.A0A0D2EEK3"/>
<feature type="region of interest" description="Disordered" evidence="2">
    <location>
        <begin position="366"/>
        <end position="435"/>
    </location>
</feature>
<sequence length="534" mass="59580">MESFESDAFTNRVQALMNQHHVPGVSIALVQNDQIASRGYGSACLDPPIPCTPDTLFDIASSSKSLTAGCVGLLVDDDERYPEIRWDTILSELLPEDFVMPGVGYTEGVTIEDILSHRSGMPSHDSSYMGPRAVYPDDARSVTRNLRNLPVAAPIRSKYMYCNMMYTVASHLVEVKSRQSFSDFLQDRIFEPLNMPSTSLQPSRARGKGHGPRIAMGYQWNKTKSTYTEHESPDCPEGQGAGSIITSTNDFIKWVKALIDHETPITPRLYQGLVRLRTFTNPGMQRLKKHTSPKAYAAGLEVYFYRGAMVIGHEGCIDGFASRFFFLPDFRFGAVILTNSDDGTGLTTILARELIDSLLGFGGSNLPGTSRLPTRSKPKKTQKPKSATTTETLTTTDGTNQIENDSESDHVSDTTTQDMSNPDPASTPKPSESPMEQLHALRGEYTNPGYHTFVVQVKDSKVFIDASDRSTGFFLTFDHIRDQTEYVAHFHPSLDEDSFEDIRAEFVWENGRAVRMGLHMEPVLKELIWFERVD</sequence>
<dbReference type="EMBL" id="KN847333">
    <property type="protein sequence ID" value="KIW46379.1"/>
    <property type="molecule type" value="Genomic_DNA"/>
</dbReference>
<feature type="domain" description="Peptidase S12 Pab87-related C-terminal" evidence="4">
    <location>
        <begin position="428"/>
        <end position="532"/>
    </location>
</feature>
<dbReference type="AlphaFoldDB" id="A0A0D2EEK3"/>
<evidence type="ECO:0000259" key="4">
    <source>
        <dbReference type="Pfam" id="PF11954"/>
    </source>
</evidence>
<dbReference type="Proteomes" id="UP000053342">
    <property type="component" value="Unassembled WGS sequence"/>
</dbReference>
<dbReference type="InterPro" id="IPR021860">
    <property type="entry name" value="Peptidase_S12_Pab87-rel_C"/>
</dbReference>
<feature type="compositionally biased region" description="Basic residues" evidence="2">
    <location>
        <begin position="374"/>
        <end position="383"/>
    </location>
</feature>
<gene>
    <name evidence="5" type="ORF">PV06_02053</name>
</gene>
<reference evidence="5 6" key="1">
    <citation type="submission" date="2015-01" db="EMBL/GenBank/DDBJ databases">
        <title>The Genome Sequence of Exophiala oligosperma CBS72588.</title>
        <authorList>
            <consortium name="The Broad Institute Genomics Platform"/>
            <person name="Cuomo C."/>
            <person name="de Hoog S."/>
            <person name="Gorbushina A."/>
            <person name="Stielow B."/>
            <person name="Teixiera M."/>
            <person name="Abouelleil A."/>
            <person name="Chapman S.B."/>
            <person name="Priest M."/>
            <person name="Young S.K."/>
            <person name="Wortman J."/>
            <person name="Nusbaum C."/>
            <person name="Birren B."/>
        </authorList>
    </citation>
    <scope>NUCLEOTIDE SEQUENCE [LARGE SCALE GENOMIC DNA]</scope>
    <source>
        <strain evidence="5 6">CBS 72588</strain>
    </source>
</reference>
<evidence type="ECO:0000256" key="1">
    <source>
        <dbReference type="ARBA" id="ARBA00038215"/>
    </source>
</evidence>
<feature type="region of interest" description="Disordered" evidence="2">
    <location>
        <begin position="195"/>
        <end position="215"/>
    </location>
</feature>
<keyword evidence="6" id="KW-1185">Reference proteome</keyword>
<dbReference type="HOGENOM" id="CLU_020027_14_1_1"/>
<name>A0A0D2EEK3_9EURO</name>
<dbReference type="VEuPathDB" id="FungiDB:PV06_02053"/>
<dbReference type="InterPro" id="IPR012338">
    <property type="entry name" value="Beta-lactam/transpept-like"/>
</dbReference>
<dbReference type="InterPro" id="IPR001466">
    <property type="entry name" value="Beta-lactam-related"/>
</dbReference>
<evidence type="ECO:0000313" key="6">
    <source>
        <dbReference type="Proteomes" id="UP000053342"/>
    </source>
</evidence>
<feature type="compositionally biased region" description="Low complexity" evidence="2">
    <location>
        <begin position="388"/>
        <end position="399"/>
    </location>
</feature>
<evidence type="ECO:0000259" key="3">
    <source>
        <dbReference type="Pfam" id="PF00144"/>
    </source>
</evidence>
<comment type="similarity">
    <text evidence="1">Belongs to the peptidase S12 family.</text>
</comment>
<dbReference type="Gene3D" id="3.40.710.10">
    <property type="entry name" value="DD-peptidase/beta-lactamase superfamily"/>
    <property type="match status" value="1"/>
</dbReference>
<feature type="domain" description="Beta-lactamase-related" evidence="3">
    <location>
        <begin position="10"/>
        <end position="345"/>
    </location>
</feature>
<proteinExistence type="inferred from homology"/>
<protein>
    <recommendedName>
        <fullName evidence="7">Beta-lactamase-related domain-containing protein</fullName>
    </recommendedName>
</protein>
<dbReference type="SUPFAM" id="SSF56601">
    <property type="entry name" value="beta-lactamase/transpeptidase-like"/>
    <property type="match status" value="1"/>
</dbReference>
<dbReference type="RefSeq" id="XP_016266595.1">
    <property type="nucleotide sequence ID" value="XM_016402698.1"/>
</dbReference>
<dbReference type="OrthoDB" id="5946976at2759"/>
<dbReference type="PANTHER" id="PTHR46825">
    <property type="entry name" value="D-ALANYL-D-ALANINE-CARBOXYPEPTIDASE/ENDOPEPTIDASE AMPH"/>
    <property type="match status" value="1"/>
</dbReference>
<evidence type="ECO:0000256" key="2">
    <source>
        <dbReference type="SAM" id="MobiDB-lite"/>
    </source>
</evidence>
<dbReference type="GeneID" id="27354127"/>
<accession>A0A0D2EEK3</accession>
<dbReference type="PANTHER" id="PTHR46825:SF9">
    <property type="entry name" value="BETA-LACTAMASE-RELATED DOMAIN-CONTAINING PROTEIN"/>
    <property type="match status" value="1"/>
</dbReference>
<evidence type="ECO:0008006" key="7">
    <source>
        <dbReference type="Google" id="ProtNLM"/>
    </source>
</evidence>
<organism evidence="5 6">
    <name type="scientific">Exophiala oligosperma</name>
    <dbReference type="NCBI Taxonomy" id="215243"/>
    <lineage>
        <taxon>Eukaryota</taxon>
        <taxon>Fungi</taxon>
        <taxon>Dikarya</taxon>
        <taxon>Ascomycota</taxon>
        <taxon>Pezizomycotina</taxon>
        <taxon>Eurotiomycetes</taxon>
        <taxon>Chaetothyriomycetidae</taxon>
        <taxon>Chaetothyriales</taxon>
        <taxon>Herpotrichiellaceae</taxon>
        <taxon>Exophiala</taxon>
    </lineage>
</organism>